<dbReference type="AlphaFoldDB" id="A0AAN8FZC0"/>
<evidence type="ECO:0000256" key="1">
    <source>
        <dbReference type="SAM" id="SignalP"/>
    </source>
</evidence>
<name>A0AAN8FZC0_TRICO</name>
<evidence type="ECO:0000313" key="2">
    <source>
        <dbReference type="EMBL" id="KAK5983630.1"/>
    </source>
</evidence>
<organism evidence="2 3">
    <name type="scientific">Trichostrongylus colubriformis</name>
    <name type="common">Black scour worm</name>
    <dbReference type="NCBI Taxonomy" id="6319"/>
    <lineage>
        <taxon>Eukaryota</taxon>
        <taxon>Metazoa</taxon>
        <taxon>Ecdysozoa</taxon>
        <taxon>Nematoda</taxon>
        <taxon>Chromadorea</taxon>
        <taxon>Rhabditida</taxon>
        <taxon>Rhabditina</taxon>
        <taxon>Rhabditomorpha</taxon>
        <taxon>Strongyloidea</taxon>
        <taxon>Trichostrongylidae</taxon>
        <taxon>Trichostrongylus</taxon>
    </lineage>
</organism>
<keyword evidence="3" id="KW-1185">Reference proteome</keyword>
<evidence type="ECO:0000313" key="3">
    <source>
        <dbReference type="Proteomes" id="UP001331761"/>
    </source>
</evidence>
<sequence>MYLEQSMIGKDIPNHGSLRLACCIVLHLLFLVLLSGTGPEIWTSVEDVKMFSIKKKENSRKRRESNDSSDALLAEIDNEEPIKLRMRNSVHGEYVKGDLIYGDPEERLPYLCSRKAMYSTRGMENLVSEAQNLGFTLTVAKDRNGNNRPFVVLNNVFAVEALSKFDASYKDFKHACD</sequence>
<dbReference type="EMBL" id="WIXE01003789">
    <property type="protein sequence ID" value="KAK5983630.1"/>
    <property type="molecule type" value="Genomic_DNA"/>
</dbReference>
<feature type="signal peptide" evidence="1">
    <location>
        <begin position="1"/>
        <end position="36"/>
    </location>
</feature>
<dbReference type="Proteomes" id="UP001331761">
    <property type="component" value="Unassembled WGS sequence"/>
</dbReference>
<accession>A0AAN8FZC0</accession>
<reference evidence="2 3" key="1">
    <citation type="submission" date="2019-10" db="EMBL/GenBank/DDBJ databases">
        <title>Assembly and Annotation for the nematode Trichostrongylus colubriformis.</title>
        <authorList>
            <person name="Martin J."/>
        </authorList>
    </citation>
    <scope>NUCLEOTIDE SEQUENCE [LARGE SCALE GENOMIC DNA]</scope>
    <source>
        <strain evidence="2">G859</strain>
        <tissue evidence="2">Whole worm</tissue>
    </source>
</reference>
<feature type="non-terminal residue" evidence="2">
    <location>
        <position position="177"/>
    </location>
</feature>
<protein>
    <submittedName>
        <fullName evidence="2">Uncharacterized protein</fullName>
    </submittedName>
</protein>
<gene>
    <name evidence="2" type="ORF">GCK32_018291</name>
</gene>
<feature type="chain" id="PRO_5043024627" evidence="1">
    <location>
        <begin position="37"/>
        <end position="177"/>
    </location>
</feature>
<keyword evidence="1" id="KW-0732">Signal</keyword>
<comment type="caution">
    <text evidence="2">The sequence shown here is derived from an EMBL/GenBank/DDBJ whole genome shotgun (WGS) entry which is preliminary data.</text>
</comment>
<proteinExistence type="predicted"/>